<dbReference type="InterPro" id="IPR029044">
    <property type="entry name" value="Nucleotide-diphossugar_trans"/>
</dbReference>
<evidence type="ECO:0000313" key="1">
    <source>
        <dbReference type="EMBL" id="KKN87078.1"/>
    </source>
</evidence>
<name>A0A0F9X666_9ZZZZ</name>
<dbReference type="EMBL" id="LAZR01000142">
    <property type="protein sequence ID" value="KKN87078.1"/>
    <property type="molecule type" value="Genomic_DNA"/>
</dbReference>
<organism evidence="1">
    <name type="scientific">marine sediment metagenome</name>
    <dbReference type="NCBI Taxonomy" id="412755"/>
    <lineage>
        <taxon>unclassified sequences</taxon>
        <taxon>metagenomes</taxon>
        <taxon>ecological metagenomes</taxon>
    </lineage>
</organism>
<dbReference type="AlphaFoldDB" id="A0A0F9X666"/>
<sequence length="211" mass="24401">MGMSWDRLNKQKVIILVPHRGESDYRQWRDWFLTGLQMPPGTSYLEMRGLSLTTQRTKLVQEALARPIEYLFFLDDDILGPPDLLTTLLSYALPIASGLYWAKKRVEERGLAAWINVNNNGYLSIEPKQDGRLVQVDVTGLGCSLIHRSVFERTTFPWFEWPPEGPSEDFWFFEKVSRELGIKPMVDMELRCDHIGLFRLTGDGTFTTLEK</sequence>
<proteinExistence type="predicted"/>
<protein>
    <recommendedName>
        <fullName evidence="2">Glycosyltransferase 2-like domain-containing protein</fullName>
    </recommendedName>
</protein>
<comment type="caution">
    <text evidence="1">The sequence shown here is derived from an EMBL/GenBank/DDBJ whole genome shotgun (WGS) entry which is preliminary data.</text>
</comment>
<gene>
    <name evidence="1" type="ORF">LCGC14_0263480</name>
</gene>
<evidence type="ECO:0008006" key="2">
    <source>
        <dbReference type="Google" id="ProtNLM"/>
    </source>
</evidence>
<dbReference type="SUPFAM" id="SSF53448">
    <property type="entry name" value="Nucleotide-diphospho-sugar transferases"/>
    <property type="match status" value="1"/>
</dbReference>
<reference evidence="1" key="1">
    <citation type="journal article" date="2015" name="Nature">
        <title>Complex archaea that bridge the gap between prokaryotes and eukaryotes.</title>
        <authorList>
            <person name="Spang A."/>
            <person name="Saw J.H."/>
            <person name="Jorgensen S.L."/>
            <person name="Zaremba-Niedzwiedzka K."/>
            <person name="Martijn J."/>
            <person name="Lind A.E."/>
            <person name="van Eijk R."/>
            <person name="Schleper C."/>
            <person name="Guy L."/>
            <person name="Ettema T.J."/>
        </authorList>
    </citation>
    <scope>NUCLEOTIDE SEQUENCE</scope>
</reference>
<dbReference type="Gene3D" id="3.90.550.40">
    <property type="match status" value="1"/>
</dbReference>
<accession>A0A0F9X666</accession>